<dbReference type="RefSeq" id="WP_203195816.1">
    <property type="nucleotide sequence ID" value="NZ_CP063362.1"/>
</dbReference>
<evidence type="ECO:0000313" key="8">
    <source>
        <dbReference type="Proteomes" id="UP000596427"/>
    </source>
</evidence>
<dbReference type="GO" id="GO:0043138">
    <property type="term" value="F:3'-5' DNA helicase activity"/>
    <property type="evidence" value="ECO:0007669"/>
    <property type="project" value="TreeGrafter"/>
</dbReference>
<evidence type="ECO:0000256" key="4">
    <source>
        <dbReference type="ARBA" id="ARBA00022840"/>
    </source>
</evidence>
<dbReference type="GO" id="GO:0000725">
    <property type="term" value="P:recombinational repair"/>
    <property type="evidence" value="ECO:0007669"/>
    <property type="project" value="TreeGrafter"/>
</dbReference>
<dbReference type="GO" id="GO:0003677">
    <property type="term" value="F:DNA binding"/>
    <property type="evidence" value="ECO:0007669"/>
    <property type="project" value="InterPro"/>
</dbReference>
<gene>
    <name evidence="7" type="ORF">EZH22_11860</name>
</gene>
<evidence type="ECO:0000256" key="1">
    <source>
        <dbReference type="ARBA" id="ARBA00022741"/>
    </source>
</evidence>
<dbReference type="InterPro" id="IPR027417">
    <property type="entry name" value="P-loop_NTPase"/>
</dbReference>
<name>A0A974PTN1_9HYPH</name>
<dbReference type="Pfam" id="PF00580">
    <property type="entry name" value="UvrD-helicase"/>
    <property type="match status" value="1"/>
</dbReference>
<keyword evidence="1" id="KW-0547">Nucleotide-binding</keyword>
<protein>
    <recommendedName>
        <fullName evidence="5">DNA 3'-5' helicase II</fullName>
    </recommendedName>
</protein>
<dbReference type="KEGG" id="xdi:EZH22_11860"/>
<sequence length="495" mass="53216">MEIDTIDGFITANIIRPHAYRVMQAPRAAFLVSGTEPFLTGFRLPPLSKGSPPVTVDKIRTKVVQSRFEFFTDVFGNERSLDKTKTVDLVQRLGKVGAYTHELGRYWCCRTLAAERELLKAFSHRYPEILIDEAQDVGSAQQAILTLLARAGSSVTLVGDPHQGIYEYAGADGTYLRGHSTSPFSLTRNYRSIPSITAVARKLSGETGETHREDRAPPAGAYAVPYAENGIETLIAAFRDAITACGLDADRCAVLCRASALVETISGGGNSVGSGAVKTLAKAAAMRDVKGDFHQTFRLVAEALEHSLLGNPPEGLASHLADPRRYPELRPLRRLVWNFVRSGDGLPGAHLRADTEWLPALRSSVTTLLDLITAASGLQPAANLAMRLSSKALPPAPVSAVKADAIKPLRVDTVHGAKGETLDAVLYVVTKAHLDGMLAGTATEIGRIGYVAVTRPRDLLWVGVPAAEFEASRAALEAVGLVTRVPIPKRSEKQS</sequence>
<dbReference type="SUPFAM" id="SSF52540">
    <property type="entry name" value="P-loop containing nucleoside triphosphate hydrolases"/>
    <property type="match status" value="1"/>
</dbReference>
<dbReference type="Proteomes" id="UP000596427">
    <property type="component" value="Chromosome"/>
</dbReference>
<dbReference type="AlphaFoldDB" id="A0A974PTN1"/>
<evidence type="ECO:0000313" key="7">
    <source>
        <dbReference type="EMBL" id="QRG08900.1"/>
    </source>
</evidence>
<evidence type="ECO:0000256" key="2">
    <source>
        <dbReference type="ARBA" id="ARBA00022801"/>
    </source>
</evidence>
<dbReference type="InterPro" id="IPR014016">
    <property type="entry name" value="UvrD-like_ATP-bd"/>
</dbReference>
<evidence type="ECO:0000256" key="5">
    <source>
        <dbReference type="ARBA" id="ARBA00034923"/>
    </source>
</evidence>
<dbReference type="GO" id="GO:0016787">
    <property type="term" value="F:hydrolase activity"/>
    <property type="evidence" value="ECO:0007669"/>
    <property type="project" value="UniProtKB-KW"/>
</dbReference>
<dbReference type="PANTHER" id="PTHR11070:SF2">
    <property type="entry name" value="ATP-DEPENDENT DNA HELICASE SRS2"/>
    <property type="match status" value="1"/>
</dbReference>
<evidence type="ECO:0000259" key="6">
    <source>
        <dbReference type="Pfam" id="PF00580"/>
    </source>
</evidence>
<dbReference type="GO" id="GO:0005524">
    <property type="term" value="F:ATP binding"/>
    <property type="evidence" value="ECO:0007669"/>
    <property type="project" value="UniProtKB-KW"/>
</dbReference>
<keyword evidence="2" id="KW-0378">Hydrolase</keyword>
<reference evidence="7 8" key="1">
    <citation type="submission" date="2020-10" db="EMBL/GenBank/DDBJ databases">
        <title>Degradation of 1,4-Dioxane by Xanthobacter sp. YN2, via a Novel Group-2 Soluble Di-Iron Monooxygenase.</title>
        <authorList>
            <person name="Ma F."/>
            <person name="Wang Y."/>
            <person name="Yang J."/>
            <person name="Guo H."/>
            <person name="Su D."/>
            <person name="Yu L."/>
        </authorList>
    </citation>
    <scope>NUCLEOTIDE SEQUENCE [LARGE SCALE GENOMIC DNA]</scope>
    <source>
        <strain evidence="7 8">YN2</strain>
    </source>
</reference>
<organism evidence="7 8">
    <name type="scientific">Xanthobacter dioxanivorans</name>
    <dbReference type="NCBI Taxonomy" id="2528964"/>
    <lineage>
        <taxon>Bacteria</taxon>
        <taxon>Pseudomonadati</taxon>
        <taxon>Pseudomonadota</taxon>
        <taxon>Alphaproteobacteria</taxon>
        <taxon>Hyphomicrobiales</taxon>
        <taxon>Xanthobacteraceae</taxon>
        <taxon>Xanthobacter</taxon>
    </lineage>
</organism>
<feature type="domain" description="UvrD-like helicase ATP-binding" evidence="6">
    <location>
        <begin position="108"/>
        <end position="174"/>
    </location>
</feature>
<keyword evidence="4" id="KW-0067">ATP-binding</keyword>
<keyword evidence="8" id="KW-1185">Reference proteome</keyword>
<keyword evidence="3 7" id="KW-0347">Helicase</keyword>
<accession>A0A974PTN1</accession>
<dbReference type="Gene3D" id="3.40.50.300">
    <property type="entry name" value="P-loop containing nucleotide triphosphate hydrolases"/>
    <property type="match status" value="1"/>
</dbReference>
<proteinExistence type="predicted"/>
<dbReference type="InterPro" id="IPR000212">
    <property type="entry name" value="DNA_helicase_UvrD/REP"/>
</dbReference>
<dbReference type="PANTHER" id="PTHR11070">
    <property type="entry name" value="UVRD / RECB / PCRA DNA HELICASE FAMILY MEMBER"/>
    <property type="match status" value="1"/>
</dbReference>
<dbReference type="EMBL" id="CP063362">
    <property type="protein sequence ID" value="QRG08900.1"/>
    <property type="molecule type" value="Genomic_DNA"/>
</dbReference>
<evidence type="ECO:0000256" key="3">
    <source>
        <dbReference type="ARBA" id="ARBA00022806"/>
    </source>
</evidence>